<reference evidence="1 2" key="1">
    <citation type="submission" date="2022-01" db="EMBL/GenBank/DDBJ databases">
        <title>Maritalea mediterranea sp. nov., isolated from marine plastic residues from the Malva-rosa beach (Valencia, Spain).</title>
        <authorList>
            <person name="Vidal-Verdu A."/>
            <person name="Molina-Menor E."/>
            <person name="Pascual J."/>
            <person name="Pereto J."/>
            <person name="Porcar M."/>
        </authorList>
    </citation>
    <scope>NUCLEOTIDE SEQUENCE [LARGE SCALE GENOMIC DNA]</scope>
    <source>
        <strain evidence="1 2">P4.10X</strain>
    </source>
</reference>
<proteinExistence type="predicted"/>
<organism evidence="1 2">
    <name type="scientific">Maritalea mediterranea</name>
    <dbReference type="NCBI Taxonomy" id="2909667"/>
    <lineage>
        <taxon>Bacteria</taxon>
        <taxon>Pseudomonadati</taxon>
        <taxon>Pseudomonadota</taxon>
        <taxon>Alphaproteobacteria</taxon>
        <taxon>Hyphomicrobiales</taxon>
        <taxon>Devosiaceae</taxon>
        <taxon>Maritalea</taxon>
    </lineage>
</organism>
<dbReference type="RefSeq" id="WP_236112963.1">
    <property type="nucleotide sequence ID" value="NZ_JAKGTI010000001.1"/>
</dbReference>
<dbReference type="Proteomes" id="UP001201217">
    <property type="component" value="Unassembled WGS sequence"/>
</dbReference>
<evidence type="ECO:0000313" key="1">
    <source>
        <dbReference type="EMBL" id="MCF4097396.1"/>
    </source>
</evidence>
<keyword evidence="2" id="KW-1185">Reference proteome</keyword>
<evidence type="ECO:0008006" key="3">
    <source>
        <dbReference type="Google" id="ProtNLM"/>
    </source>
</evidence>
<dbReference type="EMBL" id="JAKGTI010000001">
    <property type="protein sequence ID" value="MCF4097396.1"/>
    <property type="molecule type" value="Genomic_DNA"/>
</dbReference>
<gene>
    <name evidence="1" type="ORF">L1I42_02705</name>
</gene>
<name>A0ABS9E7H0_9HYPH</name>
<sequence>MRIHIIALGDSLEATTMRTVLEVQTHQVVLSFVATPEQFFAACTQSAGSADALIISAHGDEAGFVFPLLAEGVSDVALDDDILTPEKMAAQMTQAPPLVFSTACFTG</sequence>
<comment type="caution">
    <text evidence="1">The sequence shown here is derived from an EMBL/GenBank/DDBJ whole genome shotgun (WGS) entry which is preliminary data.</text>
</comment>
<accession>A0ABS9E7H0</accession>
<protein>
    <recommendedName>
        <fullName evidence="3">CHAT domain-containing protein</fullName>
    </recommendedName>
</protein>
<evidence type="ECO:0000313" key="2">
    <source>
        <dbReference type="Proteomes" id="UP001201217"/>
    </source>
</evidence>